<gene>
    <name evidence="1" type="ORF">LSAT_V11C700351340</name>
</gene>
<evidence type="ECO:0000313" key="2">
    <source>
        <dbReference type="Proteomes" id="UP000235145"/>
    </source>
</evidence>
<reference evidence="1 2" key="1">
    <citation type="journal article" date="2017" name="Nat. Commun.">
        <title>Genome assembly with in vitro proximity ligation data and whole-genome triplication in lettuce.</title>
        <authorList>
            <person name="Reyes-Chin-Wo S."/>
            <person name="Wang Z."/>
            <person name="Yang X."/>
            <person name="Kozik A."/>
            <person name="Arikit S."/>
            <person name="Song C."/>
            <person name="Xia L."/>
            <person name="Froenicke L."/>
            <person name="Lavelle D.O."/>
            <person name="Truco M.J."/>
            <person name="Xia R."/>
            <person name="Zhu S."/>
            <person name="Xu C."/>
            <person name="Xu H."/>
            <person name="Xu X."/>
            <person name="Cox K."/>
            <person name="Korf I."/>
            <person name="Meyers B.C."/>
            <person name="Michelmore R.W."/>
        </authorList>
    </citation>
    <scope>NUCLEOTIDE SEQUENCE [LARGE SCALE GENOMIC DNA]</scope>
    <source>
        <strain evidence="2">cv. Salinas</strain>
        <tissue evidence="1">Seedlings</tissue>
    </source>
</reference>
<proteinExistence type="predicted"/>
<dbReference type="EMBL" id="NBSK02000007">
    <property type="protein sequence ID" value="KAJ0197416.1"/>
    <property type="molecule type" value="Genomic_DNA"/>
</dbReference>
<protein>
    <submittedName>
        <fullName evidence="1">Uncharacterized protein</fullName>
    </submittedName>
</protein>
<name>A0A9R1V0S4_LACSA</name>
<accession>A0A9R1V0S4</accession>
<dbReference type="PANTHER" id="PTHR42648">
    <property type="entry name" value="TRANSPOSASE, PUTATIVE-RELATED"/>
    <property type="match status" value="1"/>
</dbReference>
<dbReference type="InterPro" id="IPR039537">
    <property type="entry name" value="Retrotran_Ty1/copia-like"/>
</dbReference>
<keyword evidence="2" id="KW-1185">Reference proteome</keyword>
<dbReference type="AlphaFoldDB" id="A0A9R1V0S4"/>
<evidence type="ECO:0000313" key="1">
    <source>
        <dbReference type="EMBL" id="KAJ0197416.1"/>
    </source>
</evidence>
<organism evidence="1 2">
    <name type="scientific">Lactuca sativa</name>
    <name type="common">Garden lettuce</name>
    <dbReference type="NCBI Taxonomy" id="4236"/>
    <lineage>
        <taxon>Eukaryota</taxon>
        <taxon>Viridiplantae</taxon>
        <taxon>Streptophyta</taxon>
        <taxon>Embryophyta</taxon>
        <taxon>Tracheophyta</taxon>
        <taxon>Spermatophyta</taxon>
        <taxon>Magnoliopsida</taxon>
        <taxon>eudicotyledons</taxon>
        <taxon>Gunneridae</taxon>
        <taxon>Pentapetalae</taxon>
        <taxon>asterids</taxon>
        <taxon>campanulids</taxon>
        <taxon>Asterales</taxon>
        <taxon>Asteraceae</taxon>
        <taxon>Cichorioideae</taxon>
        <taxon>Cichorieae</taxon>
        <taxon>Lactucinae</taxon>
        <taxon>Lactuca</taxon>
    </lineage>
</organism>
<comment type="caution">
    <text evidence="1">The sequence shown here is derived from an EMBL/GenBank/DDBJ whole genome shotgun (WGS) entry which is preliminary data.</text>
</comment>
<dbReference type="Proteomes" id="UP000235145">
    <property type="component" value="Unassembled WGS sequence"/>
</dbReference>
<dbReference type="PANTHER" id="PTHR42648:SF30">
    <property type="entry name" value="RIBONUCLEASE H-LIKE DOMAIN, GAG-PRE-INTEGRASE DOMAIN PROTEIN-RELATED"/>
    <property type="match status" value="1"/>
</dbReference>
<sequence length="105" mass="12013">MLSYSGLNEGFWGETTLTACYILNITQNKKSKNTPSELWCKKVPNLSNLKVWGYREVVKLTEPKRKTLGESGVDCIFIGDAKHSKSQEMLSLMNKDLHLYLDQRT</sequence>